<organism evidence="1 2">
    <name type="scientific">Hoylesella timonensis CRIS 5C-B1</name>
    <dbReference type="NCBI Taxonomy" id="679189"/>
    <lineage>
        <taxon>Bacteria</taxon>
        <taxon>Pseudomonadati</taxon>
        <taxon>Bacteroidota</taxon>
        <taxon>Bacteroidia</taxon>
        <taxon>Bacteroidales</taxon>
        <taxon>Prevotellaceae</taxon>
        <taxon>Hoylesella</taxon>
    </lineage>
</organism>
<evidence type="ECO:0000313" key="1">
    <source>
        <dbReference type="EMBL" id="EFA96546.1"/>
    </source>
</evidence>
<protein>
    <submittedName>
        <fullName evidence="1">Uncharacterized protein</fullName>
    </submittedName>
</protein>
<reference evidence="1 2" key="1">
    <citation type="submission" date="2009-12" db="EMBL/GenBank/DDBJ databases">
        <title>Genome Sequence of Prevotella timonensis CRIS 5C-B1.</title>
        <authorList>
            <person name="Durkin A.S."/>
            <person name="Madupu R."/>
            <person name="Torralba M."/>
            <person name="Methe B."/>
            <person name="Sutton G."/>
            <person name="Strausberg R.L."/>
            <person name="Nelson K.E."/>
        </authorList>
    </citation>
    <scope>NUCLEOTIDE SEQUENCE [LARGE SCALE GENOMIC DNA]</scope>
    <source>
        <strain evidence="1 2">CRIS 5C-B1</strain>
    </source>
</reference>
<gene>
    <name evidence="1" type="ORF">HMPREF9019_0268</name>
</gene>
<dbReference type="EMBL" id="ADEF01000072">
    <property type="protein sequence ID" value="EFA96546.1"/>
    <property type="molecule type" value="Genomic_DNA"/>
</dbReference>
<proteinExistence type="predicted"/>
<comment type="caution">
    <text evidence="1">The sequence shown here is derived from an EMBL/GenBank/DDBJ whole genome shotgun (WGS) entry which is preliminary data.</text>
</comment>
<name>D1W273_9BACT</name>
<sequence>MPWKSPLKPLRLSWGNTLILGYAQLLATTSSYRLLCGLISIALHNAHTSQ</sequence>
<dbReference type="AlphaFoldDB" id="D1W273"/>
<accession>D1W273</accession>
<dbReference type="Proteomes" id="UP000004001">
    <property type="component" value="Unassembled WGS sequence"/>
</dbReference>
<keyword evidence="2" id="KW-1185">Reference proteome</keyword>
<evidence type="ECO:0000313" key="2">
    <source>
        <dbReference type="Proteomes" id="UP000004001"/>
    </source>
</evidence>